<evidence type="ECO:0000256" key="1">
    <source>
        <dbReference type="ARBA" id="ARBA00004651"/>
    </source>
</evidence>
<dbReference type="PANTHER" id="PTHR45620:SF30">
    <property type="entry name" value="GLUCAGON RECEPTOR-LIKE PROTEIN"/>
    <property type="match status" value="1"/>
</dbReference>
<evidence type="ECO:0000259" key="14">
    <source>
        <dbReference type="PROSITE" id="PS50261"/>
    </source>
</evidence>
<dbReference type="InterPro" id="IPR050332">
    <property type="entry name" value="GPCR_2"/>
</dbReference>
<dbReference type="GO" id="GO:0007188">
    <property type="term" value="P:adenylate cyclase-modulating G protein-coupled receptor signaling pathway"/>
    <property type="evidence" value="ECO:0007669"/>
    <property type="project" value="TreeGrafter"/>
</dbReference>
<reference evidence="16" key="1">
    <citation type="submission" date="2017-11" db="EMBL/GenBank/DDBJ databases">
        <authorList>
            <person name="Lima N.C."/>
            <person name="Parody-Merino A.M."/>
            <person name="Battley P.F."/>
            <person name="Fidler A.E."/>
            <person name="Prosdocimi F."/>
        </authorList>
    </citation>
    <scope>NUCLEOTIDE SEQUENCE [LARGE SCALE GENOMIC DNA]</scope>
</reference>
<dbReference type="PROSITE" id="PS50261">
    <property type="entry name" value="G_PROTEIN_RECEP_F2_4"/>
    <property type="match status" value="1"/>
</dbReference>
<evidence type="ECO:0000256" key="4">
    <source>
        <dbReference type="ARBA" id="ARBA00022692"/>
    </source>
</evidence>
<dbReference type="InterPro" id="IPR017981">
    <property type="entry name" value="GPCR_2-like_7TM"/>
</dbReference>
<accession>A0A2I0T1B5</accession>
<reference evidence="16" key="2">
    <citation type="submission" date="2017-12" db="EMBL/GenBank/DDBJ databases">
        <title>Genome sequence of the Bar-tailed Godwit (Limosa lapponica baueri).</title>
        <authorList>
            <person name="Lima N.C.B."/>
            <person name="Parody-Merino A.M."/>
            <person name="Battley P.F."/>
            <person name="Fidler A.E."/>
            <person name="Prosdocimi F."/>
        </authorList>
    </citation>
    <scope>NUCLEOTIDE SEQUENCE [LARGE SCALE GENOMIC DNA]</scope>
</reference>
<evidence type="ECO:0000256" key="7">
    <source>
        <dbReference type="ARBA" id="ARBA00023136"/>
    </source>
</evidence>
<keyword evidence="4 11" id="KW-0812">Transmembrane</keyword>
<dbReference type="EMBL" id="KZ525901">
    <property type="protein sequence ID" value="PKU27575.1"/>
    <property type="molecule type" value="Genomic_DNA"/>
</dbReference>
<protein>
    <submittedName>
        <fullName evidence="15">Glucagon receptor-like</fullName>
    </submittedName>
</protein>
<organism evidence="15 16">
    <name type="scientific">Limosa lapponica baueri</name>
    <dbReference type="NCBI Taxonomy" id="1758121"/>
    <lineage>
        <taxon>Eukaryota</taxon>
        <taxon>Metazoa</taxon>
        <taxon>Chordata</taxon>
        <taxon>Craniata</taxon>
        <taxon>Vertebrata</taxon>
        <taxon>Euteleostomi</taxon>
        <taxon>Archelosauria</taxon>
        <taxon>Archosauria</taxon>
        <taxon>Dinosauria</taxon>
        <taxon>Saurischia</taxon>
        <taxon>Theropoda</taxon>
        <taxon>Coelurosauria</taxon>
        <taxon>Aves</taxon>
        <taxon>Neognathae</taxon>
        <taxon>Neoaves</taxon>
        <taxon>Charadriiformes</taxon>
        <taxon>Scolopacidae</taxon>
        <taxon>Limosa</taxon>
    </lineage>
</organism>
<dbReference type="GO" id="GO:0005886">
    <property type="term" value="C:plasma membrane"/>
    <property type="evidence" value="ECO:0007669"/>
    <property type="project" value="UniProtKB-SubCell"/>
</dbReference>
<dbReference type="SMART" id="SM00008">
    <property type="entry name" value="HormR"/>
    <property type="match status" value="1"/>
</dbReference>
<evidence type="ECO:0000256" key="12">
    <source>
        <dbReference type="SAM" id="SignalP"/>
    </source>
</evidence>
<sequence length="283" mass="31515">MRDVLGSGYRCSLVHLAWMCLFSSVPNGGAKVLEKTFEEWMRYRDECLRRMASEPYPAGLFCNRTFDMYACWPDGSPGTAVNVSCPFYLPWFEKVKHGQVSRRCGADGQWVTVNGSQPWRDYSQCEEMESTTEEEGARRLMVSFKVLYTVGYSLSLLTLVSALLVLTVFRKLHCTRNYIHANLFASFGLRATSVMVKDALLEKRWGMELVQVADWEALLSHEASAATPGGGPVRCWAGFGVGTLALEREGVQLGAGAHGAPSTRWVSSWGVHKPAGHHHALDR</sequence>
<evidence type="ECO:0000256" key="11">
    <source>
        <dbReference type="SAM" id="Phobius"/>
    </source>
</evidence>
<feature type="transmembrane region" description="Helical" evidence="11">
    <location>
        <begin position="146"/>
        <end position="169"/>
    </location>
</feature>
<dbReference type="InterPro" id="IPR000832">
    <property type="entry name" value="GPCR_2_secretin-like"/>
</dbReference>
<evidence type="ECO:0000256" key="2">
    <source>
        <dbReference type="ARBA" id="ARBA00005314"/>
    </source>
</evidence>
<keyword evidence="5 11" id="KW-1133">Transmembrane helix</keyword>
<feature type="chain" id="PRO_5014185029" evidence="12">
    <location>
        <begin position="31"/>
        <end position="283"/>
    </location>
</feature>
<dbReference type="InterPro" id="IPR017983">
    <property type="entry name" value="GPCR_2_secretin-like_CS"/>
</dbReference>
<dbReference type="InterPro" id="IPR036445">
    <property type="entry name" value="GPCR_2_extracell_dom_sf"/>
</dbReference>
<evidence type="ECO:0000313" key="15">
    <source>
        <dbReference type="EMBL" id="PKU27575.1"/>
    </source>
</evidence>
<feature type="domain" description="G-protein coupled receptors family 2 profile 1" evidence="13">
    <location>
        <begin position="46"/>
        <end position="129"/>
    </location>
</feature>
<dbReference type="GO" id="GO:0007166">
    <property type="term" value="P:cell surface receptor signaling pathway"/>
    <property type="evidence" value="ECO:0007669"/>
    <property type="project" value="InterPro"/>
</dbReference>
<comment type="subcellular location">
    <subcellularLocation>
        <location evidence="1">Cell membrane</location>
        <topology evidence="1">Multi-pass membrane protein</topology>
    </subcellularLocation>
</comment>
<gene>
    <name evidence="15" type="ORF">llap_22121</name>
</gene>
<dbReference type="PROSITE" id="PS00649">
    <property type="entry name" value="G_PROTEIN_RECEP_F2_1"/>
    <property type="match status" value="1"/>
</dbReference>
<keyword evidence="9" id="KW-0325">Glycoprotein</keyword>
<dbReference type="Pfam" id="PF02793">
    <property type="entry name" value="HRM"/>
    <property type="match status" value="1"/>
</dbReference>
<keyword evidence="7 11" id="KW-0472">Membrane</keyword>
<evidence type="ECO:0000256" key="10">
    <source>
        <dbReference type="ARBA" id="ARBA00023224"/>
    </source>
</evidence>
<keyword evidence="10" id="KW-0807">Transducer</keyword>
<evidence type="ECO:0000256" key="8">
    <source>
        <dbReference type="ARBA" id="ARBA00023170"/>
    </source>
</evidence>
<dbReference type="FunFam" id="4.10.1240.10:FF:000009">
    <property type="entry name" value="Glucagon receptor"/>
    <property type="match status" value="1"/>
</dbReference>
<dbReference type="Pfam" id="PF00002">
    <property type="entry name" value="7tm_2"/>
    <property type="match status" value="1"/>
</dbReference>
<evidence type="ECO:0000256" key="3">
    <source>
        <dbReference type="ARBA" id="ARBA00022475"/>
    </source>
</evidence>
<proteinExistence type="inferred from homology"/>
<keyword evidence="8 15" id="KW-0675">Receptor</keyword>
<dbReference type="Proteomes" id="UP000233556">
    <property type="component" value="Unassembled WGS sequence"/>
</dbReference>
<evidence type="ECO:0000313" key="16">
    <source>
        <dbReference type="Proteomes" id="UP000233556"/>
    </source>
</evidence>
<comment type="similarity">
    <text evidence="2">Belongs to the G-protein coupled receptor 2 family.</text>
</comment>
<keyword evidence="12" id="KW-0732">Signal</keyword>
<evidence type="ECO:0000259" key="13">
    <source>
        <dbReference type="PROSITE" id="PS50227"/>
    </source>
</evidence>
<dbReference type="PANTHER" id="PTHR45620">
    <property type="entry name" value="PDF RECEPTOR-LIKE PROTEIN-RELATED"/>
    <property type="match status" value="1"/>
</dbReference>
<keyword evidence="6" id="KW-0297">G-protein coupled receptor</keyword>
<dbReference type="SUPFAM" id="SSF111418">
    <property type="entry name" value="Hormone receptor domain"/>
    <property type="match status" value="1"/>
</dbReference>
<evidence type="ECO:0000256" key="6">
    <source>
        <dbReference type="ARBA" id="ARBA00023040"/>
    </source>
</evidence>
<dbReference type="InterPro" id="IPR001879">
    <property type="entry name" value="GPCR_2_extracellular_dom"/>
</dbReference>
<evidence type="ECO:0000256" key="9">
    <source>
        <dbReference type="ARBA" id="ARBA00023180"/>
    </source>
</evidence>
<dbReference type="PROSITE" id="PS50227">
    <property type="entry name" value="G_PROTEIN_RECEP_F2_3"/>
    <property type="match status" value="1"/>
</dbReference>
<feature type="domain" description="G-protein coupled receptors family 2 profile 2" evidence="14">
    <location>
        <begin position="144"/>
        <end position="235"/>
    </location>
</feature>
<keyword evidence="16" id="KW-1185">Reference proteome</keyword>
<dbReference type="PRINTS" id="PR00249">
    <property type="entry name" value="GPCRSECRETIN"/>
</dbReference>
<dbReference type="Gene3D" id="4.10.1240.10">
    <property type="entry name" value="GPCR, family 2, extracellular hormone receptor domain"/>
    <property type="match status" value="1"/>
</dbReference>
<evidence type="ECO:0000256" key="5">
    <source>
        <dbReference type="ARBA" id="ARBA00022989"/>
    </source>
</evidence>
<dbReference type="AlphaFoldDB" id="A0A2I0T1B5"/>
<feature type="signal peptide" evidence="12">
    <location>
        <begin position="1"/>
        <end position="30"/>
    </location>
</feature>
<name>A0A2I0T1B5_LIMLA</name>
<dbReference type="OrthoDB" id="5967113at2759"/>
<dbReference type="GO" id="GO:0017046">
    <property type="term" value="F:peptide hormone binding"/>
    <property type="evidence" value="ECO:0007669"/>
    <property type="project" value="TreeGrafter"/>
</dbReference>
<keyword evidence="3" id="KW-1003">Cell membrane</keyword>
<dbReference type="GO" id="GO:0008528">
    <property type="term" value="F:G protein-coupled peptide receptor activity"/>
    <property type="evidence" value="ECO:0007669"/>
    <property type="project" value="TreeGrafter"/>
</dbReference>
<dbReference type="Gene3D" id="1.20.1070.10">
    <property type="entry name" value="Rhodopsin 7-helix transmembrane proteins"/>
    <property type="match status" value="1"/>
</dbReference>